<keyword evidence="2" id="KW-1185">Reference proteome</keyword>
<dbReference type="Proteomes" id="UP001197214">
    <property type="component" value="Unassembled WGS sequence"/>
</dbReference>
<protein>
    <submittedName>
        <fullName evidence="1">Uncharacterized protein</fullName>
    </submittedName>
</protein>
<gene>
    <name evidence="1" type="ORF">KY084_04920</name>
</gene>
<dbReference type="EMBL" id="JAHWZX010000003">
    <property type="protein sequence ID" value="MBW4330215.1"/>
    <property type="molecule type" value="Genomic_DNA"/>
</dbReference>
<proteinExistence type="predicted"/>
<reference evidence="1 2" key="1">
    <citation type="submission" date="2021-07" db="EMBL/GenBank/DDBJ databases">
        <title>Stakelama flava sp. nov., a novel endophytic bacterium isolated from branch of Kandelia candel.</title>
        <authorList>
            <person name="Tuo L."/>
        </authorList>
    </citation>
    <scope>NUCLEOTIDE SEQUENCE [LARGE SCALE GENOMIC DNA]</scope>
    <source>
        <strain evidence="1 2">CBK3Z-3</strain>
    </source>
</reference>
<dbReference type="RefSeq" id="WP_219237316.1">
    <property type="nucleotide sequence ID" value="NZ_JAHWZX010000003.1"/>
</dbReference>
<name>A0ABS6XJ43_9SPHN</name>
<sequence>MAGKQFTSLIRHEYAAMRNMADEMLTLELRGDDTRLAEAQTGFPRQLAYADPAPALDHSVDNGEHRLFFRAFTHSLSPGTEHHNHRLIGSFPP</sequence>
<comment type="caution">
    <text evidence="1">The sequence shown here is derived from an EMBL/GenBank/DDBJ whole genome shotgun (WGS) entry which is preliminary data.</text>
</comment>
<evidence type="ECO:0000313" key="2">
    <source>
        <dbReference type="Proteomes" id="UP001197214"/>
    </source>
</evidence>
<evidence type="ECO:0000313" key="1">
    <source>
        <dbReference type="EMBL" id="MBW4330215.1"/>
    </source>
</evidence>
<organism evidence="1 2">
    <name type="scientific">Stakelama flava</name>
    <dbReference type="NCBI Taxonomy" id="2860338"/>
    <lineage>
        <taxon>Bacteria</taxon>
        <taxon>Pseudomonadati</taxon>
        <taxon>Pseudomonadota</taxon>
        <taxon>Alphaproteobacteria</taxon>
        <taxon>Sphingomonadales</taxon>
        <taxon>Sphingomonadaceae</taxon>
        <taxon>Stakelama</taxon>
    </lineage>
</organism>
<accession>A0ABS6XJ43</accession>